<dbReference type="InterPro" id="IPR035398">
    <property type="entry name" value="Bac_rhamnosid_C"/>
</dbReference>
<sequence>MIRSIFIPACLLLLLPAAALHAQIHAWSAQATWIRPGYIEDSVLRPCPIFRKIYHAPRNIRSAMLYITALGLYEAEVNGQRAGDAYFTPGWTSYDKRLQYQAYDVTKLLQAGDNELRVTIGEGWYRGAFGGLMQRDNYGKEAALLLELDVTYTDGSSAAIVSDTGWQCGTGPILHSDIYGGEILDARVATGNWRGVIPAQAPAAALVPTLSEPVTKQESFRPVKIFTTPAGEQVIDFGQNLAGWVRIRVKGKPGDTIRLSHAEVLDKAGNFYTGNLRQARATDTYILRGNGPEIFEPHFSWHGFRYVKVEGCDAKAADWRAIALYSALERTGAFSCSDPLINQLQHNIEWSLNSNFLDIPTDCPQRSERLGWTGDAHIFYRTASFNRNVQRFFAKWLQDLQADQRANGAVPNIIPNLYRNLPGAGKNGVAGWGDAAVIIPWTQYWVYNDTAILRAQYASMKAWVDHIQSMSKNDLWTVNGYGDWLAPGDSTSLPFIDQCYWAWSTQLLVRTATVLDRQEDVQYYSAMLQRVKAAFLQHYMAPGGKTMPNTQTSYVLALQFDLLPDSLQGKAAARLAALIRANDNHLSTGFLGTPYLLHVLSRHGYTDVAYTLLHQDTYPSWLYPVKMGATTIWEKWDAIRPDSSVQATSYNHYAYGAIGDWLYRVVAGIDAASPGYQRIIIRPQPGGRLTWAKARYRCPYGDIVSEWRIQRGRLHMRVEIPPGARAMVYVPGQTGKEAGPGKHVFAAPLPATVFLR</sequence>
<dbReference type="OrthoDB" id="9766741at2"/>
<dbReference type="InterPro" id="IPR008902">
    <property type="entry name" value="Rhamnosid_concanavalin"/>
</dbReference>
<dbReference type="RefSeq" id="WP_145716682.1">
    <property type="nucleotide sequence ID" value="NZ_BAAAFY010000004.1"/>
</dbReference>
<dbReference type="Gene3D" id="2.60.120.260">
    <property type="entry name" value="Galactose-binding domain-like"/>
    <property type="match status" value="2"/>
</dbReference>
<evidence type="ECO:0000256" key="4">
    <source>
        <dbReference type="SAM" id="SignalP"/>
    </source>
</evidence>
<dbReference type="PIRSF" id="PIRSF010631">
    <property type="entry name" value="A-rhamnsds"/>
    <property type="match status" value="1"/>
</dbReference>
<dbReference type="Gene3D" id="2.60.420.10">
    <property type="entry name" value="Maltose phosphorylase, domain 3"/>
    <property type="match status" value="1"/>
</dbReference>
<dbReference type="GO" id="GO:0030596">
    <property type="term" value="F:alpha-L-rhamnosidase activity"/>
    <property type="evidence" value="ECO:0007669"/>
    <property type="project" value="UniProtKB-EC"/>
</dbReference>
<dbReference type="PANTHER" id="PTHR33307">
    <property type="entry name" value="ALPHA-RHAMNOSIDASE (EUROFUNG)"/>
    <property type="match status" value="1"/>
</dbReference>
<proteinExistence type="predicted"/>
<dbReference type="EMBL" id="VLLG01000004">
    <property type="protein sequence ID" value="TWI86688.1"/>
    <property type="molecule type" value="Genomic_DNA"/>
</dbReference>
<evidence type="ECO:0000313" key="9">
    <source>
        <dbReference type="EMBL" id="TWI86688.1"/>
    </source>
</evidence>
<evidence type="ECO:0000259" key="6">
    <source>
        <dbReference type="Pfam" id="PF08531"/>
    </source>
</evidence>
<dbReference type="PANTHER" id="PTHR33307:SF6">
    <property type="entry name" value="ALPHA-RHAMNOSIDASE (EUROFUNG)-RELATED"/>
    <property type="match status" value="1"/>
</dbReference>
<keyword evidence="10" id="KW-1185">Reference proteome</keyword>
<feature type="domain" description="Alpha-L-rhamnosidase C-terminal" evidence="8">
    <location>
        <begin position="668"/>
        <end position="741"/>
    </location>
</feature>
<dbReference type="GO" id="GO:0005975">
    <property type="term" value="P:carbohydrate metabolic process"/>
    <property type="evidence" value="ECO:0007669"/>
    <property type="project" value="InterPro"/>
</dbReference>
<dbReference type="InterPro" id="IPR013737">
    <property type="entry name" value="Bac_rhamnosid_N"/>
</dbReference>
<feature type="chain" id="PRO_5021817907" description="alpha-L-rhamnosidase" evidence="4">
    <location>
        <begin position="23"/>
        <end position="756"/>
    </location>
</feature>
<dbReference type="Pfam" id="PF08531">
    <property type="entry name" value="Bac_rhamnosid_N"/>
    <property type="match status" value="1"/>
</dbReference>
<dbReference type="SUPFAM" id="SSF48208">
    <property type="entry name" value="Six-hairpin glycosidases"/>
    <property type="match status" value="1"/>
</dbReference>
<dbReference type="InterPro" id="IPR016007">
    <property type="entry name" value="Alpha_rhamnosid"/>
</dbReference>
<evidence type="ECO:0000256" key="3">
    <source>
        <dbReference type="ARBA" id="ARBA00022801"/>
    </source>
</evidence>
<dbReference type="AlphaFoldDB" id="A0A562T058"/>
<comment type="caution">
    <text evidence="9">The sequence shown here is derived from an EMBL/GenBank/DDBJ whole genome shotgun (WGS) entry which is preliminary data.</text>
</comment>
<protein>
    <recommendedName>
        <fullName evidence="2">alpha-L-rhamnosidase</fullName>
        <ecNumber evidence="2">3.2.1.40</ecNumber>
    </recommendedName>
</protein>
<evidence type="ECO:0000259" key="7">
    <source>
        <dbReference type="Pfam" id="PF17389"/>
    </source>
</evidence>
<evidence type="ECO:0000256" key="2">
    <source>
        <dbReference type="ARBA" id="ARBA00012652"/>
    </source>
</evidence>
<dbReference type="Gene3D" id="1.50.10.10">
    <property type="match status" value="1"/>
</dbReference>
<dbReference type="Pfam" id="PF05592">
    <property type="entry name" value="Bac_rhamnosid"/>
    <property type="match status" value="1"/>
</dbReference>
<evidence type="ECO:0000313" key="10">
    <source>
        <dbReference type="Proteomes" id="UP000316778"/>
    </source>
</evidence>
<keyword evidence="3" id="KW-0378">Hydrolase</keyword>
<evidence type="ECO:0000259" key="5">
    <source>
        <dbReference type="Pfam" id="PF05592"/>
    </source>
</evidence>
<dbReference type="InterPro" id="IPR012341">
    <property type="entry name" value="6hp_glycosidase-like_sf"/>
</dbReference>
<feature type="signal peptide" evidence="4">
    <location>
        <begin position="1"/>
        <end position="22"/>
    </location>
</feature>
<comment type="catalytic activity">
    <reaction evidence="1">
        <text>Hydrolysis of terminal non-reducing alpha-L-rhamnose residues in alpha-L-rhamnosides.</text>
        <dbReference type="EC" id="3.2.1.40"/>
    </reaction>
</comment>
<accession>A0A562T058</accession>
<feature type="domain" description="Bacterial alpha-L-rhamnosidase N-terminal" evidence="6">
    <location>
        <begin position="59"/>
        <end position="195"/>
    </location>
</feature>
<dbReference type="InterPro" id="IPR035396">
    <property type="entry name" value="Bac_rhamnosid6H"/>
</dbReference>
<evidence type="ECO:0000256" key="1">
    <source>
        <dbReference type="ARBA" id="ARBA00001445"/>
    </source>
</evidence>
<keyword evidence="4" id="KW-0732">Signal</keyword>
<name>A0A562T058_CHIJA</name>
<gene>
    <name evidence="9" type="ORF">LX66_3951</name>
</gene>
<dbReference type="Proteomes" id="UP000316778">
    <property type="component" value="Unassembled WGS sequence"/>
</dbReference>
<dbReference type="Pfam" id="PF17390">
    <property type="entry name" value="Bac_rhamnosid_C"/>
    <property type="match status" value="1"/>
</dbReference>
<organism evidence="9 10">
    <name type="scientific">Chitinophaga japonensis</name>
    <name type="common">Flexibacter japonensis</name>
    <dbReference type="NCBI Taxonomy" id="104662"/>
    <lineage>
        <taxon>Bacteria</taxon>
        <taxon>Pseudomonadati</taxon>
        <taxon>Bacteroidota</taxon>
        <taxon>Chitinophagia</taxon>
        <taxon>Chitinophagales</taxon>
        <taxon>Chitinophagaceae</taxon>
        <taxon>Chitinophaga</taxon>
    </lineage>
</organism>
<evidence type="ECO:0000259" key="8">
    <source>
        <dbReference type="Pfam" id="PF17390"/>
    </source>
</evidence>
<dbReference type="InterPro" id="IPR008928">
    <property type="entry name" value="6-hairpin_glycosidase_sf"/>
</dbReference>
<feature type="domain" description="Alpha-L-rhamnosidase six-hairpin glycosidase" evidence="7">
    <location>
        <begin position="329"/>
        <end position="666"/>
    </location>
</feature>
<dbReference type="Pfam" id="PF17389">
    <property type="entry name" value="Bac_rhamnosid6H"/>
    <property type="match status" value="1"/>
</dbReference>
<reference evidence="9 10" key="1">
    <citation type="journal article" date="2013" name="Stand. Genomic Sci.">
        <title>Genomic Encyclopedia of Type Strains, Phase I: The one thousand microbial genomes (KMG-I) project.</title>
        <authorList>
            <person name="Kyrpides N.C."/>
            <person name="Woyke T."/>
            <person name="Eisen J.A."/>
            <person name="Garrity G."/>
            <person name="Lilburn T.G."/>
            <person name="Beck B.J."/>
            <person name="Whitman W.B."/>
            <person name="Hugenholtz P."/>
            <person name="Klenk H.P."/>
        </authorList>
    </citation>
    <scope>NUCLEOTIDE SEQUENCE [LARGE SCALE GENOMIC DNA]</scope>
    <source>
        <strain evidence="9 10">DSM 13484</strain>
    </source>
</reference>
<dbReference type="EC" id="3.2.1.40" evidence="2"/>
<feature type="domain" description="Alpha-L-rhamnosidase concanavalin-like" evidence="5">
    <location>
        <begin position="228"/>
        <end position="316"/>
    </location>
</feature>